<sequence length="209" mass="24577">MISIFLHFLSISFSSSFSFTSSVFLSRYFFTLAFFFSLSVLRSQYFFHIFLLFSVPSHHSLFFPLCSFLLNLFPDLNCFLFILHPTTHFLLFCPFLFNPFLKIYSLLCNLSFTYPLFSAFLTLLSYLVIFKPLSISPSFQNYLLSPILSFPFKASSVHRLPLLTKSLSFSSSFFFFFFFVVYFPGVLFFSFKVFLIVQYCFLKKSQRKG</sequence>
<feature type="transmembrane region" description="Helical" evidence="1">
    <location>
        <begin position="103"/>
        <end position="130"/>
    </location>
</feature>
<proteinExistence type="predicted"/>
<feature type="transmembrane region" description="Helical" evidence="1">
    <location>
        <begin position="173"/>
        <end position="202"/>
    </location>
</feature>
<keyword evidence="1" id="KW-0472">Membrane</keyword>
<organism evidence="2 3">
    <name type="scientific">Acanthosepion pharaonis</name>
    <name type="common">Pharaoh cuttlefish</name>
    <name type="synonym">Sepia pharaonis</name>
    <dbReference type="NCBI Taxonomy" id="158019"/>
    <lineage>
        <taxon>Eukaryota</taxon>
        <taxon>Metazoa</taxon>
        <taxon>Spiralia</taxon>
        <taxon>Lophotrochozoa</taxon>
        <taxon>Mollusca</taxon>
        <taxon>Cephalopoda</taxon>
        <taxon>Coleoidea</taxon>
        <taxon>Decapodiformes</taxon>
        <taxon>Sepiida</taxon>
        <taxon>Sepiina</taxon>
        <taxon>Sepiidae</taxon>
        <taxon>Acanthosepion</taxon>
    </lineage>
</organism>
<evidence type="ECO:0000313" key="2">
    <source>
        <dbReference type="EMBL" id="CAE1327287.1"/>
    </source>
</evidence>
<dbReference type="AlphaFoldDB" id="A0A812EJM4"/>
<gene>
    <name evidence="2" type="ORF">SPHA_76769</name>
</gene>
<evidence type="ECO:0000256" key="1">
    <source>
        <dbReference type="SAM" id="Phobius"/>
    </source>
</evidence>
<keyword evidence="1" id="KW-0812">Transmembrane</keyword>
<keyword evidence="3" id="KW-1185">Reference proteome</keyword>
<accession>A0A812EJM4</accession>
<reference evidence="2" key="1">
    <citation type="submission" date="2021-01" db="EMBL/GenBank/DDBJ databases">
        <authorList>
            <person name="Li R."/>
            <person name="Bekaert M."/>
        </authorList>
    </citation>
    <scope>NUCLEOTIDE SEQUENCE</scope>
    <source>
        <strain evidence="2">Farmed</strain>
    </source>
</reference>
<dbReference type="EMBL" id="CAHIKZ030005497">
    <property type="protein sequence ID" value="CAE1327287.1"/>
    <property type="molecule type" value="Genomic_DNA"/>
</dbReference>
<feature type="transmembrane region" description="Helical" evidence="1">
    <location>
        <begin position="28"/>
        <end position="54"/>
    </location>
</feature>
<keyword evidence="1" id="KW-1133">Transmembrane helix</keyword>
<protein>
    <submittedName>
        <fullName evidence="2">Uncharacterized protein</fullName>
    </submittedName>
</protein>
<comment type="caution">
    <text evidence="2">The sequence shown here is derived from an EMBL/GenBank/DDBJ whole genome shotgun (WGS) entry which is preliminary data.</text>
</comment>
<dbReference type="Proteomes" id="UP000597762">
    <property type="component" value="Unassembled WGS sequence"/>
</dbReference>
<evidence type="ECO:0000313" key="3">
    <source>
        <dbReference type="Proteomes" id="UP000597762"/>
    </source>
</evidence>
<name>A0A812EJM4_ACAPH</name>